<protein>
    <submittedName>
        <fullName evidence="1">25012_t:CDS:1</fullName>
    </submittedName>
</protein>
<evidence type="ECO:0000313" key="1">
    <source>
        <dbReference type="EMBL" id="CAG8825439.1"/>
    </source>
</evidence>
<gene>
    <name evidence="1" type="ORF">RPERSI_LOCUS26486</name>
</gene>
<organism evidence="1 2">
    <name type="scientific">Racocetra persica</name>
    <dbReference type="NCBI Taxonomy" id="160502"/>
    <lineage>
        <taxon>Eukaryota</taxon>
        <taxon>Fungi</taxon>
        <taxon>Fungi incertae sedis</taxon>
        <taxon>Mucoromycota</taxon>
        <taxon>Glomeromycotina</taxon>
        <taxon>Glomeromycetes</taxon>
        <taxon>Diversisporales</taxon>
        <taxon>Gigasporaceae</taxon>
        <taxon>Racocetra</taxon>
    </lineage>
</organism>
<feature type="non-terminal residue" evidence="1">
    <location>
        <position position="1"/>
    </location>
</feature>
<dbReference type="EMBL" id="CAJVQC010090535">
    <property type="protein sequence ID" value="CAG8825439.1"/>
    <property type="molecule type" value="Genomic_DNA"/>
</dbReference>
<sequence length="190" mass="22050">PSYTDDNNNPWNLVPTYQSISSNGTIGEKSFIETPDDNTNLFAKFSTSFLAVYFMLTGDTSAVSSWVLQNNLMLSFLLVTFLFFTTIYLLNLFISLLSMTMEKKEYEEIYLRTKAEILSEIELFWMLPHQRRKKNWFPESLKYVKKLEDEQNDEILQDLLPAIKEIVKAKDSTKDSAEDLPYDLIAQSLP</sequence>
<dbReference type="Proteomes" id="UP000789920">
    <property type="component" value="Unassembled WGS sequence"/>
</dbReference>
<evidence type="ECO:0000313" key="2">
    <source>
        <dbReference type="Proteomes" id="UP000789920"/>
    </source>
</evidence>
<keyword evidence="2" id="KW-1185">Reference proteome</keyword>
<accession>A0ACA9S3F6</accession>
<reference evidence="1" key="1">
    <citation type="submission" date="2021-06" db="EMBL/GenBank/DDBJ databases">
        <authorList>
            <person name="Kallberg Y."/>
            <person name="Tangrot J."/>
            <person name="Rosling A."/>
        </authorList>
    </citation>
    <scope>NUCLEOTIDE SEQUENCE</scope>
    <source>
        <strain evidence="1">MA461A</strain>
    </source>
</reference>
<comment type="caution">
    <text evidence="1">The sequence shown here is derived from an EMBL/GenBank/DDBJ whole genome shotgun (WGS) entry which is preliminary data.</text>
</comment>
<name>A0ACA9S3F6_9GLOM</name>
<proteinExistence type="predicted"/>